<name>A0A6N9TNA0_DISTH</name>
<accession>A0A6N9TNA0</accession>
<sequence length="76" mass="8418">MNVEVASLVEAKRRAESGVDYSPRTGARCPWCGGRARIYRTLPWDGAARVRYHLCRSTACPLAALRVTIKSVEVDP</sequence>
<dbReference type="Proteomes" id="UP000469346">
    <property type="component" value="Unassembled WGS sequence"/>
</dbReference>
<comment type="caution">
    <text evidence="1">The sequence shown here is derived from an EMBL/GenBank/DDBJ whole genome shotgun (WGS) entry which is preliminary data.</text>
</comment>
<reference evidence="1 2" key="1">
    <citation type="submission" date="2020-02" db="EMBL/GenBank/DDBJ databases">
        <title>Comparative genomics of sulfur disproportionating microorganisms.</title>
        <authorList>
            <person name="Ward L.M."/>
            <person name="Bertran E."/>
            <person name="Johnston D.T."/>
        </authorList>
    </citation>
    <scope>NUCLEOTIDE SEQUENCE [LARGE SCALE GENOMIC DNA]</scope>
    <source>
        <strain evidence="1 2">DSM 100025</strain>
    </source>
</reference>
<evidence type="ECO:0000313" key="2">
    <source>
        <dbReference type="Proteomes" id="UP000469346"/>
    </source>
</evidence>
<keyword evidence="2" id="KW-1185">Reference proteome</keyword>
<gene>
    <name evidence="1" type="ORF">G3N55_00165</name>
</gene>
<dbReference type="RefSeq" id="WP_163297381.1">
    <property type="nucleotide sequence ID" value="NZ_JAAGRR010000001.1"/>
</dbReference>
<dbReference type="EMBL" id="JAAGRR010000001">
    <property type="protein sequence ID" value="NDY41264.1"/>
    <property type="molecule type" value="Genomic_DNA"/>
</dbReference>
<protein>
    <submittedName>
        <fullName evidence="1">Transcriptional regulator</fullName>
    </submittedName>
</protein>
<evidence type="ECO:0000313" key="1">
    <source>
        <dbReference type="EMBL" id="NDY41264.1"/>
    </source>
</evidence>
<dbReference type="AlphaFoldDB" id="A0A6N9TNA0"/>
<organism evidence="1 2">
    <name type="scientific">Dissulfurirhabdus thermomarina</name>
    <dbReference type="NCBI Taxonomy" id="1765737"/>
    <lineage>
        <taxon>Bacteria</taxon>
        <taxon>Deltaproteobacteria</taxon>
        <taxon>Dissulfurirhabdaceae</taxon>
        <taxon>Dissulfurirhabdus</taxon>
    </lineage>
</organism>
<proteinExistence type="predicted"/>